<dbReference type="AlphaFoldDB" id="A0A1I7UE12"/>
<evidence type="ECO:0000313" key="2">
    <source>
        <dbReference type="WBParaSite" id="Csp11.Scaffold629.g8377.t1"/>
    </source>
</evidence>
<dbReference type="Proteomes" id="UP000095282">
    <property type="component" value="Unplaced"/>
</dbReference>
<sequence>MEEELKLVPPEYRDEVQSKKDGEPEMAQMAHVESRIGGGGVVSSRTVYVTYYTQTESRVVRMHLNHHDAWRQIRDKASEMLPTIQWKVFSGMVAFYDFLVTVLSLNSKTTTVPFQATPYTQNTSLCPMTKYGMPSAPPVTTISITWRCVSRELLTNRMQTVTIVTHPSSDIDSNALNALTLTFAQAAREDRLMQSTQCFELLVRREPISLFGSEKEFDLS</sequence>
<proteinExistence type="predicted"/>
<name>A0A1I7UE12_9PELO</name>
<reference evidence="2" key="1">
    <citation type="submission" date="2016-11" db="UniProtKB">
        <authorList>
            <consortium name="WormBaseParasite"/>
        </authorList>
    </citation>
    <scope>IDENTIFICATION</scope>
</reference>
<protein>
    <submittedName>
        <fullName evidence="2">Trafficking protein particle complex subunit</fullName>
    </submittedName>
</protein>
<dbReference type="STRING" id="1561998.A0A1I7UE12"/>
<organism evidence="1 2">
    <name type="scientific">Caenorhabditis tropicalis</name>
    <dbReference type="NCBI Taxonomy" id="1561998"/>
    <lineage>
        <taxon>Eukaryota</taxon>
        <taxon>Metazoa</taxon>
        <taxon>Ecdysozoa</taxon>
        <taxon>Nematoda</taxon>
        <taxon>Chromadorea</taxon>
        <taxon>Rhabditida</taxon>
        <taxon>Rhabditina</taxon>
        <taxon>Rhabditomorpha</taxon>
        <taxon>Rhabditoidea</taxon>
        <taxon>Rhabditidae</taxon>
        <taxon>Peloderinae</taxon>
        <taxon>Caenorhabditis</taxon>
    </lineage>
</organism>
<dbReference type="WBParaSite" id="Csp11.Scaffold629.g8377.t1">
    <property type="protein sequence ID" value="Csp11.Scaffold629.g8377.t1"/>
    <property type="gene ID" value="Csp11.Scaffold629.g8377"/>
</dbReference>
<keyword evidence="1" id="KW-1185">Reference proteome</keyword>
<accession>A0A1I7UE12</accession>
<evidence type="ECO:0000313" key="1">
    <source>
        <dbReference type="Proteomes" id="UP000095282"/>
    </source>
</evidence>